<dbReference type="AlphaFoldDB" id="E3LPZ3"/>
<evidence type="ECO:0000256" key="6">
    <source>
        <dbReference type="ARBA" id="ARBA00023015"/>
    </source>
</evidence>
<dbReference type="GO" id="GO:0003700">
    <property type="term" value="F:DNA-binding transcription factor activity"/>
    <property type="evidence" value="ECO:0007669"/>
    <property type="project" value="InterPro"/>
</dbReference>
<dbReference type="RefSeq" id="XP_003114169.2">
    <property type="nucleotide sequence ID" value="XM_003114121.2"/>
</dbReference>
<dbReference type="InterPro" id="IPR049636">
    <property type="entry name" value="HNF4-like_DBD"/>
</dbReference>
<evidence type="ECO:0000256" key="5">
    <source>
        <dbReference type="ARBA" id="ARBA00022833"/>
    </source>
</evidence>
<organism evidence="16">
    <name type="scientific">Caenorhabditis remanei</name>
    <name type="common">Caenorhabditis vulgaris</name>
    <dbReference type="NCBI Taxonomy" id="31234"/>
    <lineage>
        <taxon>Eukaryota</taxon>
        <taxon>Metazoa</taxon>
        <taxon>Ecdysozoa</taxon>
        <taxon>Nematoda</taxon>
        <taxon>Chromadorea</taxon>
        <taxon>Rhabditida</taxon>
        <taxon>Rhabditina</taxon>
        <taxon>Rhabditomorpha</taxon>
        <taxon>Rhabditoidea</taxon>
        <taxon>Rhabditidae</taxon>
        <taxon>Peloderinae</taxon>
        <taxon>Caenorhabditis</taxon>
    </lineage>
</organism>
<feature type="region of interest" description="Disordered" evidence="12">
    <location>
        <begin position="23"/>
        <end position="50"/>
    </location>
</feature>
<feature type="domain" description="Nuclear receptor" evidence="13">
    <location>
        <begin position="60"/>
        <end position="139"/>
    </location>
</feature>
<dbReference type="CDD" id="cd06960">
    <property type="entry name" value="NR_DBD_HNF4A"/>
    <property type="match status" value="1"/>
</dbReference>
<keyword evidence="9 11" id="KW-0675">Receptor</keyword>
<evidence type="ECO:0000256" key="7">
    <source>
        <dbReference type="ARBA" id="ARBA00023125"/>
    </source>
</evidence>
<dbReference type="SUPFAM" id="SSF57716">
    <property type="entry name" value="Glucocorticoid receptor-like (DNA-binding domain)"/>
    <property type="match status" value="1"/>
</dbReference>
<keyword evidence="7 11" id="KW-0238">DNA-binding</keyword>
<name>E3LPZ3_CAERE</name>
<evidence type="ECO:0000256" key="11">
    <source>
        <dbReference type="RuleBase" id="RU004334"/>
    </source>
</evidence>
<dbReference type="Gene3D" id="1.10.565.10">
    <property type="entry name" value="Retinoid X Receptor"/>
    <property type="match status" value="1"/>
</dbReference>
<comment type="subcellular location">
    <subcellularLocation>
        <location evidence="1 11">Nucleus</location>
    </subcellularLocation>
</comment>
<dbReference type="Pfam" id="PF00104">
    <property type="entry name" value="Hormone_recep"/>
    <property type="match status" value="1"/>
</dbReference>
<accession>E3LPZ3</accession>
<keyword evidence="5 11" id="KW-0862">Zinc</keyword>
<dbReference type="SMART" id="SM00399">
    <property type="entry name" value="ZnF_C4"/>
    <property type="match status" value="1"/>
</dbReference>
<evidence type="ECO:0000256" key="1">
    <source>
        <dbReference type="ARBA" id="ARBA00004123"/>
    </source>
</evidence>
<dbReference type="OrthoDB" id="9984314at2759"/>
<dbReference type="PROSITE" id="PS51843">
    <property type="entry name" value="NR_LBD"/>
    <property type="match status" value="1"/>
</dbReference>
<dbReference type="CTD" id="9818962"/>
<evidence type="ECO:0000313" key="16">
    <source>
        <dbReference type="Proteomes" id="UP000008281"/>
    </source>
</evidence>
<evidence type="ECO:0000256" key="4">
    <source>
        <dbReference type="ARBA" id="ARBA00022771"/>
    </source>
</evidence>
<proteinExistence type="inferred from homology"/>
<dbReference type="EMBL" id="DS268412">
    <property type="protein sequence ID" value="EFP05507.1"/>
    <property type="molecule type" value="Genomic_DNA"/>
</dbReference>
<dbReference type="PROSITE" id="PS00031">
    <property type="entry name" value="NUCLEAR_REC_DBD_1"/>
    <property type="match status" value="1"/>
</dbReference>
<reference evidence="15" key="1">
    <citation type="submission" date="2007-07" db="EMBL/GenBank/DDBJ databases">
        <title>PCAP assembly of the Caenorhabditis remanei genome.</title>
        <authorList>
            <consortium name="The Caenorhabditis remanei Sequencing Consortium"/>
            <person name="Wilson R.K."/>
        </authorList>
    </citation>
    <scope>NUCLEOTIDE SEQUENCE [LARGE SCALE GENOMIC DNA]</scope>
    <source>
        <strain evidence="15">PB4641</strain>
    </source>
</reference>
<comment type="similarity">
    <text evidence="2 11">Belongs to the nuclear hormone receptor family.</text>
</comment>
<keyword evidence="3 11" id="KW-0479">Metal-binding</keyword>
<evidence type="ECO:0000313" key="15">
    <source>
        <dbReference type="EMBL" id="EFP05507.1"/>
    </source>
</evidence>
<evidence type="ECO:0000256" key="9">
    <source>
        <dbReference type="ARBA" id="ARBA00023170"/>
    </source>
</evidence>
<dbReference type="PROSITE" id="PS51030">
    <property type="entry name" value="NUCLEAR_REC_DBD_2"/>
    <property type="match status" value="1"/>
</dbReference>
<evidence type="ECO:0000256" key="2">
    <source>
        <dbReference type="ARBA" id="ARBA00005993"/>
    </source>
</evidence>
<dbReference type="GO" id="GO:0008270">
    <property type="term" value="F:zinc ion binding"/>
    <property type="evidence" value="ECO:0007669"/>
    <property type="project" value="UniProtKB-KW"/>
</dbReference>
<evidence type="ECO:0000256" key="3">
    <source>
        <dbReference type="ARBA" id="ARBA00022723"/>
    </source>
</evidence>
<dbReference type="Proteomes" id="UP000008281">
    <property type="component" value="Unassembled WGS sequence"/>
</dbReference>
<dbReference type="PRINTS" id="PR00047">
    <property type="entry name" value="STROIDFINGER"/>
</dbReference>
<dbReference type="GO" id="GO:0042594">
    <property type="term" value="P:response to starvation"/>
    <property type="evidence" value="ECO:0007669"/>
    <property type="project" value="EnsemblMetazoa"/>
</dbReference>
<dbReference type="GO" id="GO:0005634">
    <property type="term" value="C:nucleus"/>
    <property type="evidence" value="ECO:0007669"/>
    <property type="project" value="UniProtKB-SubCell"/>
</dbReference>
<evidence type="ECO:0000259" key="14">
    <source>
        <dbReference type="PROSITE" id="PS51843"/>
    </source>
</evidence>
<dbReference type="Gene3D" id="3.30.50.10">
    <property type="entry name" value="Erythroid Transcription Factor GATA-1, subunit A"/>
    <property type="match status" value="1"/>
</dbReference>
<dbReference type="InterPro" id="IPR035500">
    <property type="entry name" value="NHR-like_dom_sf"/>
</dbReference>
<dbReference type="InterPro" id="IPR050274">
    <property type="entry name" value="Nuclear_hormone_rcpt_NR2"/>
</dbReference>
<evidence type="ECO:0000256" key="8">
    <source>
        <dbReference type="ARBA" id="ARBA00023163"/>
    </source>
</evidence>
<keyword evidence="10 11" id="KW-0539">Nucleus</keyword>
<dbReference type="InParanoid" id="E3LPZ3"/>
<dbReference type="SMART" id="SM00430">
    <property type="entry name" value="HOLI"/>
    <property type="match status" value="1"/>
</dbReference>
<evidence type="ECO:0000256" key="10">
    <source>
        <dbReference type="ARBA" id="ARBA00023242"/>
    </source>
</evidence>
<evidence type="ECO:0000256" key="12">
    <source>
        <dbReference type="SAM" id="MobiDB-lite"/>
    </source>
</evidence>
<feature type="domain" description="NR LBD" evidence="14">
    <location>
        <begin position="203"/>
        <end position="440"/>
    </location>
</feature>
<dbReference type="FunFam" id="3.30.50.10:FF:000050">
    <property type="entry name" value="Nuclear Hormone Receptor family"/>
    <property type="match status" value="1"/>
</dbReference>
<dbReference type="InterPro" id="IPR001628">
    <property type="entry name" value="Znf_hrmn_rcpt"/>
</dbReference>
<dbReference type="GeneID" id="9818962"/>
<keyword evidence="16" id="KW-1185">Reference proteome</keyword>
<dbReference type="FunCoup" id="E3LPZ3">
    <property type="interactions" value="158"/>
</dbReference>
<dbReference type="InterPro" id="IPR013088">
    <property type="entry name" value="Znf_NHR/GATA"/>
</dbReference>
<dbReference type="GO" id="GO:0007614">
    <property type="term" value="P:short-term memory"/>
    <property type="evidence" value="ECO:0007669"/>
    <property type="project" value="EnsemblMetazoa"/>
</dbReference>
<protein>
    <submittedName>
        <fullName evidence="15">CRE-NHR-153 protein</fullName>
    </submittedName>
</protein>
<dbReference type="InterPro" id="IPR000536">
    <property type="entry name" value="Nucl_hrmn_rcpt_lig-bd"/>
</dbReference>
<gene>
    <name evidence="15" type="primary">Cre-nhr-153</name>
    <name evidence="15" type="ORF">CRE_27052</name>
</gene>
<feature type="compositionally biased region" description="Basic residues" evidence="12">
    <location>
        <begin position="41"/>
        <end position="50"/>
    </location>
</feature>
<keyword evidence="8 11" id="KW-0804">Transcription</keyword>
<dbReference type="OMA" id="NQCPSVC"/>
<dbReference type="Pfam" id="PF00105">
    <property type="entry name" value="zf-C4"/>
    <property type="match status" value="1"/>
</dbReference>
<keyword evidence="4 11" id="KW-0863">Zinc-finger</keyword>
<dbReference type="STRING" id="31234.E3LPZ3"/>
<dbReference type="SUPFAM" id="SSF48508">
    <property type="entry name" value="Nuclear receptor ligand-binding domain"/>
    <property type="match status" value="1"/>
</dbReference>
<keyword evidence="6 11" id="KW-0805">Transcription regulation</keyword>
<evidence type="ECO:0000259" key="13">
    <source>
        <dbReference type="PROSITE" id="PS51030"/>
    </source>
</evidence>
<dbReference type="eggNOG" id="ENOG502TG66">
    <property type="taxonomic scope" value="Eukaryota"/>
</dbReference>
<dbReference type="HOGENOM" id="CLU_007368_3_1_1"/>
<sequence length="450" mass="50867">MDSSPSLSGRTSSEESVELCLPELDVEEEKQQNMTPDSKPKSRRNRRSKVYKTLPQNQCPSVCRVCRNPAIGYHYEVPSCNGCKTFFRRTIVTGRKFKCNKVSNCLDGSDVIDTSQRVCRACRFEKCVQAGMNPLAIQAEAKTDEGEELKKLIAKKMTNGEKFDSGTVFFNVADKLNQIIGKLTKIESKLEGIHNNGMPMGFTDTRDLSTVVSSRVIYNNIEIPSMSYAPVKVSKHTGLPKRRSRNFVHSSCLASIEYSKTFDFSSAVDLSSKILLLQHTALLCANLTNAFVTFKKLKSDTLLYPDGSIYGPPKRKNGPLIEKQRSFLQKTLVAFMSNNVDQTEYLLLKAIVLCNSAVSNLPLDDMKHVQREREVYAQCLFRYCLLQHGTLNGPARFSALLAICNVLENQQKEQKDYYLYIKAIHSQKHKDPEVLKKKCISYVYDQIMDP</sequence>
<dbReference type="PANTHER" id="PTHR24083">
    <property type="entry name" value="NUCLEAR HORMONE RECEPTOR"/>
    <property type="match status" value="1"/>
</dbReference>
<dbReference type="KEGG" id="crq:GCK72_018190"/>
<dbReference type="GO" id="GO:0000978">
    <property type="term" value="F:RNA polymerase II cis-regulatory region sequence-specific DNA binding"/>
    <property type="evidence" value="ECO:0007669"/>
    <property type="project" value="InterPro"/>
</dbReference>